<dbReference type="EMBL" id="CAVMBE010000022">
    <property type="protein sequence ID" value="CAK4003995.1"/>
    <property type="molecule type" value="Genomic_DNA"/>
</dbReference>
<dbReference type="SUPFAM" id="SSF46911">
    <property type="entry name" value="Ribosomal protein S18"/>
    <property type="match status" value="1"/>
</dbReference>
<sequence>MSLEHAFKQLAIRPSSLCRQCRRTYASSTRQPDQRGATAAFVGMLQPRPLHTDLETKVGTETLKQQSEQDKDSLRPFSTPDVAAPAPPKSDWIDVASASIRESTAGHREIENRRALAELSRRVSTGDLERQQPRRWNLGDVYAPHDISGVEASKWKPNRKQPKTKFDVLDRLRINPIHHYKNFSMMSEYMTEMGRIKHRNETGLRPVNQRRMAKAIRRAVGTGLLMPGTHRHPELLRLEKESSRHTAR</sequence>
<dbReference type="PANTHER" id="PTHR13479:SF40">
    <property type="entry name" value="SMALL RIBOSOMAL SUBUNIT PROTEIN BS18M"/>
    <property type="match status" value="1"/>
</dbReference>
<keyword evidence="3" id="KW-0687">Ribonucleoprotein</keyword>
<reference evidence="6" key="1">
    <citation type="submission" date="2023-11" db="EMBL/GenBank/DDBJ databases">
        <authorList>
            <person name="Alioto T."/>
            <person name="Alioto T."/>
            <person name="Gomez Garrido J."/>
        </authorList>
    </citation>
    <scope>NUCLEOTIDE SEQUENCE</scope>
</reference>
<dbReference type="GO" id="GO:0003735">
    <property type="term" value="F:structural constituent of ribosome"/>
    <property type="evidence" value="ECO:0007669"/>
    <property type="project" value="InterPro"/>
</dbReference>
<evidence type="ECO:0000256" key="1">
    <source>
        <dbReference type="ARBA" id="ARBA00005589"/>
    </source>
</evidence>
<dbReference type="AlphaFoldDB" id="A0AAI9EAG8"/>
<keyword evidence="7" id="KW-1185">Reference proteome</keyword>
<gene>
    <name evidence="6" type="ORF">LECACI_7A004251</name>
</gene>
<evidence type="ECO:0000256" key="4">
    <source>
        <dbReference type="ARBA" id="ARBA00035264"/>
    </source>
</evidence>
<dbReference type="InterPro" id="IPR001648">
    <property type="entry name" value="Ribosomal_bS18"/>
</dbReference>
<evidence type="ECO:0000313" key="6">
    <source>
        <dbReference type="EMBL" id="CAK4003995.1"/>
    </source>
</evidence>
<organism evidence="6 7">
    <name type="scientific">Lecanosticta acicola</name>
    <dbReference type="NCBI Taxonomy" id="111012"/>
    <lineage>
        <taxon>Eukaryota</taxon>
        <taxon>Fungi</taxon>
        <taxon>Dikarya</taxon>
        <taxon>Ascomycota</taxon>
        <taxon>Pezizomycotina</taxon>
        <taxon>Dothideomycetes</taxon>
        <taxon>Dothideomycetidae</taxon>
        <taxon>Mycosphaerellales</taxon>
        <taxon>Mycosphaerellaceae</taxon>
        <taxon>Lecanosticta</taxon>
    </lineage>
</organism>
<evidence type="ECO:0000256" key="3">
    <source>
        <dbReference type="ARBA" id="ARBA00023274"/>
    </source>
</evidence>
<feature type="region of interest" description="Disordered" evidence="5">
    <location>
        <begin position="63"/>
        <end position="90"/>
    </location>
</feature>
<dbReference type="GO" id="GO:0005763">
    <property type="term" value="C:mitochondrial small ribosomal subunit"/>
    <property type="evidence" value="ECO:0007669"/>
    <property type="project" value="TreeGrafter"/>
</dbReference>
<evidence type="ECO:0000313" key="7">
    <source>
        <dbReference type="Proteomes" id="UP001296104"/>
    </source>
</evidence>
<evidence type="ECO:0000256" key="2">
    <source>
        <dbReference type="ARBA" id="ARBA00022980"/>
    </source>
</evidence>
<protein>
    <recommendedName>
        <fullName evidence="4">Small ribosomal subunit protein bS18m</fullName>
    </recommendedName>
</protein>
<keyword evidence="2" id="KW-0689">Ribosomal protein</keyword>
<name>A0AAI9EAG8_9PEZI</name>
<dbReference type="Proteomes" id="UP001296104">
    <property type="component" value="Unassembled WGS sequence"/>
</dbReference>
<dbReference type="FunFam" id="4.10.640.10:FF:000013">
    <property type="entry name" value="37S ribosomal protein S18"/>
    <property type="match status" value="1"/>
</dbReference>
<proteinExistence type="inferred from homology"/>
<dbReference type="InterPro" id="IPR036870">
    <property type="entry name" value="Ribosomal_bS18_sf"/>
</dbReference>
<accession>A0AAI9EAG8</accession>
<evidence type="ECO:0000256" key="5">
    <source>
        <dbReference type="SAM" id="MobiDB-lite"/>
    </source>
</evidence>
<dbReference type="Gene3D" id="4.10.640.10">
    <property type="entry name" value="Ribosomal protein S18"/>
    <property type="match status" value="1"/>
</dbReference>
<dbReference type="GO" id="GO:0070181">
    <property type="term" value="F:small ribosomal subunit rRNA binding"/>
    <property type="evidence" value="ECO:0007669"/>
    <property type="project" value="TreeGrafter"/>
</dbReference>
<comment type="caution">
    <text evidence="6">The sequence shown here is derived from an EMBL/GenBank/DDBJ whole genome shotgun (WGS) entry which is preliminary data.</text>
</comment>
<dbReference type="Pfam" id="PF01084">
    <property type="entry name" value="Ribosomal_S18"/>
    <property type="match status" value="1"/>
</dbReference>
<dbReference type="GO" id="GO:0032543">
    <property type="term" value="P:mitochondrial translation"/>
    <property type="evidence" value="ECO:0007669"/>
    <property type="project" value="TreeGrafter"/>
</dbReference>
<comment type="similarity">
    <text evidence="1">Belongs to the bacterial ribosomal protein bS18 family.</text>
</comment>
<dbReference type="PANTHER" id="PTHR13479">
    <property type="entry name" value="30S RIBOSOMAL PROTEIN S18"/>
    <property type="match status" value="1"/>
</dbReference>